<feature type="domain" description="GST N-terminal" evidence="2">
    <location>
        <begin position="7"/>
        <end position="87"/>
    </location>
</feature>
<dbReference type="CDD" id="cd00570">
    <property type="entry name" value="GST_N_family"/>
    <property type="match status" value="1"/>
</dbReference>
<dbReference type="InterPro" id="IPR040079">
    <property type="entry name" value="Glutathione_S-Trfase"/>
</dbReference>
<proteinExistence type="predicted"/>
<dbReference type="Proteomes" id="UP000008206">
    <property type="component" value="Chromosome"/>
</dbReference>
<dbReference type="AlphaFoldDB" id="E0UAM9"/>
<dbReference type="Gene3D" id="1.20.1050.10">
    <property type="match status" value="1"/>
</dbReference>
<protein>
    <submittedName>
        <fullName evidence="4">Glutathione S-transferase domain protein</fullName>
    </submittedName>
</protein>
<evidence type="ECO:0000259" key="2">
    <source>
        <dbReference type="PROSITE" id="PS50404"/>
    </source>
</evidence>
<dbReference type="EMBL" id="CP002198">
    <property type="protein sequence ID" value="ADN13881.1"/>
    <property type="molecule type" value="Genomic_DNA"/>
</dbReference>
<dbReference type="Gene3D" id="3.40.30.10">
    <property type="entry name" value="Glutaredoxin"/>
    <property type="match status" value="1"/>
</dbReference>
<name>E0UAM9_GLOV7</name>
<sequence>MFSESLPELVFYFNRNCPYAQRTWIALLELNVNFQPREIELGSDNKTDWFLSLNPNGKVPVIEQGETRVYESLIVNEYLSEISGNKLMPSSAGKRALARILMARCDSHLVKTSFSYLAHKSAENLEKEEQLKSELEAELRFLDTVIGESGDSYFLGEFTLTDIAFIPFFQRLAVTLPAFKNFEISQNNFPHLNRWLETMASRESCIQTAMKAEAIKEIYARFLKIDYFKKIGVAT</sequence>
<keyword evidence="1" id="KW-0175">Coiled coil</keyword>
<dbReference type="Pfam" id="PF13409">
    <property type="entry name" value="GST_N_2"/>
    <property type="match status" value="1"/>
</dbReference>
<dbReference type="PANTHER" id="PTHR43968:SF6">
    <property type="entry name" value="GLUTATHIONE S-TRANSFERASE OMEGA"/>
    <property type="match status" value="1"/>
</dbReference>
<dbReference type="SUPFAM" id="SSF52833">
    <property type="entry name" value="Thioredoxin-like"/>
    <property type="match status" value="1"/>
</dbReference>
<organism evidence="4 5">
    <name type="scientific">Gloeothece verrucosa (strain PCC 7822)</name>
    <name type="common">Cyanothece sp. (strain PCC 7822)</name>
    <dbReference type="NCBI Taxonomy" id="497965"/>
    <lineage>
        <taxon>Bacteria</taxon>
        <taxon>Bacillati</taxon>
        <taxon>Cyanobacteriota</taxon>
        <taxon>Cyanophyceae</taxon>
        <taxon>Oscillatoriophycideae</taxon>
        <taxon>Chroococcales</taxon>
        <taxon>Aphanothecaceae</taxon>
        <taxon>Gloeothece</taxon>
        <taxon>Gloeothece verrucosa</taxon>
    </lineage>
</organism>
<keyword evidence="4" id="KW-0808">Transferase</keyword>
<evidence type="ECO:0000313" key="4">
    <source>
        <dbReference type="EMBL" id="ADN13881.1"/>
    </source>
</evidence>
<dbReference type="GO" id="GO:0005737">
    <property type="term" value="C:cytoplasm"/>
    <property type="evidence" value="ECO:0007669"/>
    <property type="project" value="TreeGrafter"/>
</dbReference>
<feature type="coiled-coil region" evidence="1">
    <location>
        <begin position="118"/>
        <end position="145"/>
    </location>
</feature>
<dbReference type="PROSITE" id="PS50405">
    <property type="entry name" value="GST_CTER"/>
    <property type="match status" value="1"/>
</dbReference>
<dbReference type="InterPro" id="IPR036249">
    <property type="entry name" value="Thioredoxin-like_sf"/>
</dbReference>
<evidence type="ECO:0000259" key="3">
    <source>
        <dbReference type="PROSITE" id="PS50405"/>
    </source>
</evidence>
<dbReference type="OrthoDB" id="508763at2"/>
<dbReference type="HOGENOM" id="CLU_011226_9_3_3"/>
<reference evidence="5" key="1">
    <citation type="journal article" date="2011" name="MBio">
        <title>Novel metabolic attributes of the genus Cyanothece, comprising a group of unicellular nitrogen-fixing Cyanobacteria.</title>
        <authorList>
            <person name="Bandyopadhyay A."/>
            <person name="Elvitigala T."/>
            <person name="Welsh E."/>
            <person name="Stockel J."/>
            <person name="Liberton M."/>
            <person name="Min H."/>
            <person name="Sherman L.A."/>
            <person name="Pakrasi H.B."/>
        </authorList>
    </citation>
    <scope>NUCLEOTIDE SEQUENCE [LARGE SCALE GENOMIC DNA]</scope>
    <source>
        <strain evidence="5">PCC 7822</strain>
    </source>
</reference>
<dbReference type="KEGG" id="cyj:Cyan7822_1897"/>
<dbReference type="InterPro" id="IPR004046">
    <property type="entry name" value="GST_C"/>
</dbReference>
<dbReference type="SFLD" id="SFLDS00019">
    <property type="entry name" value="Glutathione_Transferase_(cytos"/>
    <property type="match status" value="1"/>
</dbReference>
<evidence type="ECO:0000256" key="1">
    <source>
        <dbReference type="SAM" id="Coils"/>
    </source>
</evidence>
<accession>E0UAM9</accession>
<dbReference type="GO" id="GO:0016740">
    <property type="term" value="F:transferase activity"/>
    <property type="evidence" value="ECO:0007669"/>
    <property type="project" value="UniProtKB-KW"/>
</dbReference>
<keyword evidence="5" id="KW-1185">Reference proteome</keyword>
<dbReference type="InterPro" id="IPR004045">
    <property type="entry name" value="Glutathione_S-Trfase_N"/>
</dbReference>
<dbReference type="PANTHER" id="PTHR43968">
    <property type="match status" value="1"/>
</dbReference>
<dbReference type="STRING" id="497965.Cyan7822_1897"/>
<dbReference type="InterPro" id="IPR050983">
    <property type="entry name" value="GST_Omega/HSP26"/>
</dbReference>
<dbReference type="Pfam" id="PF00043">
    <property type="entry name" value="GST_C"/>
    <property type="match status" value="1"/>
</dbReference>
<dbReference type="InterPro" id="IPR010987">
    <property type="entry name" value="Glutathione-S-Trfase_C-like"/>
</dbReference>
<dbReference type="eggNOG" id="COG0625">
    <property type="taxonomic scope" value="Bacteria"/>
</dbReference>
<feature type="domain" description="GST C-terminal" evidence="3">
    <location>
        <begin position="91"/>
        <end position="222"/>
    </location>
</feature>
<gene>
    <name evidence="4" type="ordered locus">Cyan7822_1897</name>
</gene>
<dbReference type="InterPro" id="IPR036282">
    <property type="entry name" value="Glutathione-S-Trfase_C_sf"/>
</dbReference>
<dbReference type="RefSeq" id="WP_013321987.1">
    <property type="nucleotide sequence ID" value="NC_014501.1"/>
</dbReference>
<dbReference type="SFLD" id="SFLDG00358">
    <property type="entry name" value="Main_(cytGST)"/>
    <property type="match status" value="1"/>
</dbReference>
<dbReference type="SUPFAM" id="SSF47616">
    <property type="entry name" value="GST C-terminal domain-like"/>
    <property type="match status" value="1"/>
</dbReference>
<evidence type="ECO:0000313" key="5">
    <source>
        <dbReference type="Proteomes" id="UP000008206"/>
    </source>
</evidence>
<dbReference type="PROSITE" id="PS50404">
    <property type="entry name" value="GST_NTER"/>
    <property type="match status" value="1"/>
</dbReference>